<dbReference type="RefSeq" id="WP_144068232.1">
    <property type="nucleotide sequence ID" value="NZ_CP041636.1"/>
</dbReference>
<gene>
    <name evidence="3" type="ORF">FNB15_08200</name>
</gene>
<dbReference type="Pfam" id="PF07486">
    <property type="entry name" value="Hydrolase_2"/>
    <property type="match status" value="1"/>
</dbReference>
<name>A0A516H0F0_9PROT</name>
<protein>
    <submittedName>
        <fullName evidence="3">Cell wall hydrolase</fullName>
    </submittedName>
</protein>
<keyword evidence="4" id="KW-1185">Reference proteome</keyword>
<sequence length="176" mass="19393">MSLRRLILLLLLSGLVAPDVAAQEKPAPETPAEVPVASTATVPAATMDAETRCLALSVYWEGKTETREGQLAVAHTVLNRTKNPKFPNTICGVVAQKPEGRKKGCQFSWWCDGKRDEPKDDKDWHEAVDVAKATMKAEAGDPTGGALYFHSSKIKPPVWATKRKRLARIGDHIFYR</sequence>
<dbReference type="InterPro" id="IPR011105">
    <property type="entry name" value="Cell_wall_hydrolase_SleB"/>
</dbReference>
<reference evidence="3 4" key="1">
    <citation type="submission" date="2019-07" db="EMBL/GenBank/DDBJ databases">
        <title>Genome sequencing for Ferrovibrio sp. K5.</title>
        <authorList>
            <person name="Park S.-J."/>
        </authorList>
    </citation>
    <scope>NUCLEOTIDE SEQUENCE [LARGE SCALE GENOMIC DNA]</scope>
    <source>
        <strain evidence="3 4">K5</strain>
    </source>
</reference>
<accession>A0A516H0F0</accession>
<keyword evidence="1" id="KW-0732">Signal</keyword>
<proteinExistence type="predicted"/>
<keyword evidence="3" id="KW-0378">Hydrolase</keyword>
<feature type="signal peptide" evidence="1">
    <location>
        <begin position="1"/>
        <end position="21"/>
    </location>
</feature>
<dbReference type="InterPro" id="IPR042047">
    <property type="entry name" value="SleB_dom1"/>
</dbReference>
<dbReference type="GO" id="GO:0016787">
    <property type="term" value="F:hydrolase activity"/>
    <property type="evidence" value="ECO:0007669"/>
    <property type="project" value="UniProtKB-KW"/>
</dbReference>
<dbReference type="OrthoDB" id="9785345at2"/>
<dbReference type="EMBL" id="CP041636">
    <property type="protein sequence ID" value="QDO97251.1"/>
    <property type="molecule type" value="Genomic_DNA"/>
</dbReference>
<feature type="chain" id="PRO_5021905622" evidence="1">
    <location>
        <begin position="22"/>
        <end position="176"/>
    </location>
</feature>
<organism evidence="3 4">
    <name type="scientific">Ferrovibrio terrae</name>
    <dbReference type="NCBI Taxonomy" id="2594003"/>
    <lineage>
        <taxon>Bacteria</taxon>
        <taxon>Pseudomonadati</taxon>
        <taxon>Pseudomonadota</taxon>
        <taxon>Alphaproteobacteria</taxon>
        <taxon>Rhodospirillales</taxon>
        <taxon>Rhodospirillaceae</taxon>
        <taxon>Ferrovibrio</taxon>
    </lineage>
</organism>
<dbReference type="Proteomes" id="UP000317496">
    <property type="component" value="Chromosome"/>
</dbReference>
<evidence type="ECO:0000256" key="1">
    <source>
        <dbReference type="SAM" id="SignalP"/>
    </source>
</evidence>
<evidence type="ECO:0000259" key="2">
    <source>
        <dbReference type="Pfam" id="PF07486"/>
    </source>
</evidence>
<evidence type="ECO:0000313" key="3">
    <source>
        <dbReference type="EMBL" id="QDO97251.1"/>
    </source>
</evidence>
<dbReference type="KEGG" id="fer:FNB15_08200"/>
<evidence type="ECO:0000313" key="4">
    <source>
        <dbReference type="Proteomes" id="UP000317496"/>
    </source>
</evidence>
<feature type="domain" description="Cell wall hydrolase SleB" evidence="2">
    <location>
        <begin position="65"/>
        <end position="175"/>
    </location>
</feature>
<dbReference type="Gene3D" id="1.10.10.2520">
    <property type="entry name" value="Cell wall hydrolase SleB, domain 1"/>
    <property type="match status" value="1"/>
</dbReference>
<dbReference type="Gene3D" id="6.20.240.60">
    <property type="match status" value="1"/>
</dbReference>
<dbReference type="AlphaFoldDB" id="A0A516H0F0"/>